<keyword evidence="2" id="KW-1133">Transmembrane helix</keyword>
<comment type="caution">
    <text evidence="3">The sequence shown here is derived from an EMBL/GenBank/DDBJ whole genome shotgun (WGS) entry which is preliminary data.</text>
</comment>
<evidence type="ECO:0000256" key="1">
    <source>
        <dbReference type="SAM" id="Coils"/>
    </source>
</evidence>
<evidence type="ECO:0000313" key="4">
    <source>
        <dbReference type="Proteomes" id="UP000572817"/>
    </source>
</evidence>
<name>A0A8H4NBW1_9PEZI</name>
<evidence type="ECO:0000256" key="2">
    <source>
        <dbReference type="SAM" id="Phobius"/>
    </source>
</evidence>
<keyword evidence="2" id="KW-0472">Membrane</keyword>
<organism evidence="3 4">
    <name type="scientific">Botryosphaeria dothidea</name>
    <dbReference type="NCBI Taxonomy" id="55169"/>
    <lineage>
        <taxon>Eukaryota</taxon>
        <taxon>Fungi</taxon>
        <taxon>Dikarya</taxon>
        <taxon>Ascomycota</taxon>
        <taxon>Pezizomycotina</taxon>
        <taxon>Dothideomycetes</taxon>
        <taxon>Dothideomycetes incertae sedis</taxon>
        <taxon>Botryosphaeriales</taxon>
        <taxon>Botryosphaeriaceae</taxon>
        <taxon>Botryosphaeria</taxon>
    </lineage>
</organism>
<feature type="transmembrane region" description="Helical" evidence="2">
    <location>
        <begin position="401"/>
        <end position="424"/>
    </location>
</feature>
<keyword evidence="1" id="KW-0175">Coiled coil</keyword>
<dbReference type="Proteomes" id="UP000572817">
    <property type="component" value="Unassembled WGS sequence"/>
</dbReference>
<feature type="coiled-coil region" evidence="1">
    <location>
        <begin position="27"/>
        <end position="61"/>
    </location>
</feature>
<gene>
    <name evidence="3" type="ORF">GTA08_BOTSDO00196</name>
</gene>
<proteinExistence type="predicted"/>
<evidence type="ECO:0008006" key="5">
    <source>
        <dbReference type="Google" id="ProtNLM"/>
    </source>
</evidence>
<protein>
    <recommendedName>
        <fullName evidence="5">Fungal N-terminal domain-containing protein</fullName>
    </recommendedName>
</protein>
<accession>A0A8H4NBW1</accession>
<dbReference type="EMBL" id="WWBZ02000001">
    <property type="protein sequence ID" value="KAF4313316.1"/>
    <property type="molecule type" value="Genomic_DNA"/>
</dbReference>
<reference evidence="3" key="1">
    <citation type="submission" date="2020-04" db="EMBL/GenBank/DDBJ databases">
        <title>Genome Assembly and Annotation of Botryosphaeria dothidea sdau 11-99, a Latent Pathogen of Apple Fruit Ring Rot in China.</title>
        <authorList>
            <person name="Yu C."/>
            <person name="Diao Y."/>
            <person name="Lu Q."/>
            <person name="Zhao J."/>
            <person name="Cui S."/>
            <person name="Peng C."/>
            <person name="He B."/>
            <person name="Liu H."/>
        </authorList>
    </citation>
    <scope>NUCLEOTIDE SEQUENCE [LARGE SCALE GENOMIC DNA]</scope>
    <source>
        <strain evidence="3">Sdau11-99</strain>
    </source>
</reference>
<keyword evidence="4" id="KW-1185">Reference proteome</keyword>
<sequence>MSGLEVVGAIASITQLGQYSARLIVCLRDLSKNLDRSAERFREHRNQVEELRKIVESLNNTEGIQSEALFYLVESLLKTADSIGTTLRKHFVSDPSNPFKKWKNRAKAIQLSKAEATVLKGFDDLERQKSTLILAILGNFGGLIQRIDARLESGIPELLEQFERIESNLRSCSSITQESRKLSRNLSGLTTTDEPGTVDPKLALIGARALEDDYSPVSPTLYDCSPTEQTSVSLPLNGATEKRVYMGNSSSGDSGQVNGDIGARVSRANRLGSSHWVNNKASGQSRQVNGDVLDPKAAAALLTTRGLRDYHCWNVEINIYPATSLPPYQPGATFFCRQLQPPHENHTPPIEDADGYASLDERPVNVKDAMDEDMDSQPDFDDGSFGVLWDRFDQCPYKNTALAIMGAPIIVAMVFGLLDLAVLIERPHSRDAESDSRYSTLAEDTISEDTLVHEPPPPIRSWSDNMVCDEALQINGNVGKKPAADETFKRCHWNSNEARNQSKQVNGDILDAEFAAIFFARRPAYTKAH</sequence>
<evidence type="ECO:0000313" key="3">
    <source>
        <dbReference type="EMBL" id="KAF4313316.1"/>
    </source>
</evidence>
<keyword evidence="2" id="KW-0812">Transmembrane</keyword>
<dbReference type="OrthoDB" id="3562540at2759"/>
<dbReference type="AlphaFoldDB" id="A0A8H4NBW1"/>